<feature type="transmembrane region" description="Helical" evidence="1">
    <location>
        <begin position="20"/>
        <end position="39"/>
    </location>
</feature>
<dbReference type="InterPro" id="IPR025403">
    <property type="entry name" value="TgpA-like_C"/>
</dbReference>
<keyword evidence="1" id="KW-0472">Membrane</keyword>
<dbReference type="RefSeq" id="WP_184837490.1">
    <property type="nucleotide sequence ID" value="NZ_JACHMN010000002.1"/>
</dbReference>
<name>A0A841BSS8_9ACTN</name>
<evidence type="ECO:0000259" key="2">
    <source>
        <dbReference type="Pfam" id="PF13559"/>
    </source>
</evidence>
<dbReference type="Proteomes" id="UP000587527">
    <property type="component" value="Unassembled WGS sequence"/>
</dbReference>
<protein>
    <recommendedName>
        <fullName evidence="2">Protein-glutamine gamma-glutamyltransferase-like C-terminal domain-containing protein</fullName>
    </recommendedName>
</protein>
<reference evidence="3 4" key="1">
    <citation type="submission" date="2020-08" db="EMBL/GenBank/DDBJ databases">
        <title>Sequencing the genomes of 1000 actinobacteria strains.</title>
        <authorList>
            <person name="Klenk H.-P."/>
        </authorList>
    </citation>
    <scope>NUCLEOTIDE SEQUENCE [LARGE SCALE GENOMIC DNA]</scope>
    <source>
        <strain evidence="3 4">DSM 45362</strain>
    </source>
</reference>
<feature type="domain" description="Protein-glutamine gamma-glutamyltransferase-like C-terminal" evidence="2">
    <location>
        <begin position="147"/>
        <end position="212"/>
    </location>
</feature>
<gene>
    <name evidence="3" type="ORF">F4553_003618</name>
</gene>
<proteinExistence type="predicted"/>
<keyword evidence="1" id="KW-1133">Transmembrane helix</keyword>
<accession>A0A841BSS8</accession>
<keyword evidence="4" id="KW-1185">Reference proteome</keyword>
<dbReference type="EMBL" id="JACHMN010000002">
    <property type="protein sequence ID" value="MBB5870239.1"/>
    <property type="molecule type" value="Genomic_DNA"/>
</dbReference>
<evidence type="ECO:0000313" key="3">
    <source>
        <dbReference type="EMBL" id="MBB5870239.1"/>
    </source>
</evidence>
<dbReference type="AlphaFoldDB" id="A0A841BSS8"/>
<dbReference type="Pfam" id="PF13559">
    <property type="entry name" value="DUF4129"/>
    <property type="match status" value="1"/>
</dbReference>
<sequence length="227" mass="26396">MTRWWTEFVGAFGEIFPLGWAAVILVALSVVIALLWYYYPRWVPRRRPFFLRGSFWRRFKPRRPRFRLPRPHLPRLRWPRLRLALLTRLFKRRNRKSAEKAKVTEKQMDDLLAAPEELPEVPIEVYESLADRLAREGRFAEAVRERLRAAVRDLVVHGVVENRPGWTVSELARAAAAARPTIDGPLRAAGAIFSTVWYAEEPATQSHDQEMRTVTAEVHEHLIGGAR</sequence>
<organism evidence="3 4">
    <name type="scientific">Allocatelliglobosispora scoriae</name>
    <dbReference type="NCBI Taxonomy" id="643052"/>
    <lineage>
        <taxon>Bacteria</taxon>
        <taxon>Bacillati</taxon>
        <taxon>Actinomycetota</taxon>
        <taxon>Actinomycetes</taxon>
        <taxon>Micromonosporales</taxon>
        <taxon>Micromonosporaceae</taxon>
        <taxon>Allocatelliglobosispora</taxon>
    </lineage>
</organism>
<comment type="caution">
    <text evidence="3">The sequence shown here is derived from an EMBL/GenBank/DDBJ whole genome shotgun (WGS) entry which is preliminary data.</text>
</comment>
<keyword evidence="1" id="KW-0812">Transmembrane</keyword>
<evidence type="ECO:0000256" key="1">
    <source>
        <dbReference type="SAM" id="Phobius"/>
    </source>
</evidence>
<evidence type="ECO:0000313" key="4">
    <source>
        <dbReference type="Proteomes" id="UP000587527"/>
    </source>
</evidence>